<evidence type="ECO:0000256" key="12">
    <source>
        <dbReference type="ARBA" id="ARBA00023242"/>
    </source>
</evidence>
<dbReference type="AlphaFoldDB" id="A0A1G4I5K0"/>
<evidence type="ECO:0000313" key="16">
    <source>
        <dbReference type="Proteomes" id="UP000195570"/>
    </source>
</evidence>
<dbReference type="PROSITE" id="PS50249">
    <property type="entry name" value="MPN"/>
    <property type="match status" value="1"/>
</dbReference>
<evidence type="ECO:0000259" key="14">
    <source>
        <dbReference type="PROSITE" id="PS50249"/>
    </source>
</evidence>
<dbReference type="GeneID" id="92381948"/>
<proteinExistence type="inferred from homology"/>
<comment type="similarity">
    <text evidence="3">Belongs to the peptidase M67A family. CSN5 subfamily.</text>
</comment>
<feature type="compositionally biased region" description="Basic and acidic residues" evidence="13">
    <location>
        <begin position="320"/>
        <end position="335"/>
    </location>
</feature>
<keyword evidence="16" id="KW-1185">Reference proteome</keyword>
<dbReference type="Gene3D" id="3.40.140.10">
    <property type="entry name" value="Cytidine Deaminase, domain 2"/>
    <property type="match status" value="1"/>
</dbReference>
<dbReference type="EMBL" id="CZPT02000701">
    <property type="protein sequence ID" value="SCU67190.1"/>
    <property type="molecule type" value="Genomic_DNA"/>
</dbReference>
<keyword evidence="12" id="KW-0539">Nucleus</keyword>
<feature type="region of interest" description="Disordered" evidence="13">
    <location>
        <begin position="315"/>
        <end position="351"/>
    </location>
</feature>
<evidence type="ECO:0000256" key="11">
    <source>
        <dbReference type="ARBA" id="ARBA00023049"/>
    </source>
</evidence>
<dbReference type="SUPFAM" id="SSF102712">
    <property type="entry name" value="JAB1/MPN domain"/>
    <property type="match status" value="1"/>
</dbReference>
<feature type="domain" description="MPN" evidence="14">
    <location>
        <begin position="60"/>
        <end position="221"/>
    </location>
</feature>
<protein>
    <recommendedName>
        <fullName evidence="4">COP9 signalosome complex subunit 5</fullName>
    </recommendedName>
</protein>
<evidence type="ECO:0000256" key="8">
    <source>
        <dbReference type="ARBA" id="ARBA00022790"/>
    </source>
</evidence>
<comment type="caution">
    <text evidence="15">The sequence shown here is derived from an EMBL/GenBank/DDBJ whole genome shotgun (WGS) entry which is preliminary data.</text>
</comment>
<keyword evidence="5" id="KW-0963">Cytoplasm</keyword>
<evidence type="ECO:0000256" key="13">
    <source>
        <dbReference type="SAM" id="MobiDB-lite"/>
    </source>
</evidence>
<sequence length="395" mass="43748">MIDDVVTDDDFLRPDAVLMENLHKAQPWKSAPRYFRSVRVSVLAVLQMLSHSDRGRPNVVLSDGQAILSSPQTTTDTQRRENWFEVMGLLLGHFRENELIVTSTFALPVDASEVECSMNEASQMYMLEYLQYHQRTGFGVKCGWNAEEEKEVDEEIEEAECCVGWYHSHPGYTCFLSGTDVATQRVGQAAQDPWLAIVVDPVRTISTGRVDMRAFRTFPEGAVGDGTESTSADSTGIGAAPRQCGFHDPLVREYGAHGHCYYELPITLVRSTNDEKLLEHMLSRDWAAPLRGSPSLGKRHDAVQQIQQITALLEGVSPSHEGKDGSGSRTRELHRQQNNREGGRRGATAVTDASVTDVEQLCRLAETLALEAKLGAVVQGTKRTLFAPQYGVDPL</sequence>
<evidence type="ECO:0000313" key="15">
    <source>
        <dbReference type="EMBL" id="SCU67190.1"/>
    </source>
</evidence>
<accession>A0A1G4I5K0</accession>
<evidence type="ECO:0000256" key="9">
    <source>
        <dbReference type="ARBA" id="ARBA00022801"/>
    </source>
</evidence>
<keyword evidence="7" id="KW-0479">Metal-binding</keyword>
<dbReference type="Pfam" id="PF01398">
    <property type="entry name" value="JAB"/>
    <property type="match status" value="1"/>
</dbReference>
<dbReference type="GO" id="GO:0008237">
    <property type="term" value="F:metallopeptidase activity"/>
    <property type="evidence" value="ECO:0007669"/>
    <property type="project" value="UniProtKB-KW"/>
</dbReference>
<keyword evidence="6" id="KW-0645">Protease</keyword>
<keyword evidence="10" id="KW-0862">Zinc</keyword>
<gene>
    <name evidence="15" type="ORF">TEOVI_000801400</name>
</gene>
<name>A0A1G4I5K0_TRYEQ</name>
<dbReference type="Proteomes" id="UP000195570">
    <property type="component" value="Unassembled WGS sequence"/>
</dbReference>
<comment type="subcellular location">
    <subcellularLocation>
        <location evidence="2">Cytoplasm</location>
    </subcellularLocation>
    <subcellularLocation>
        <location evidence="1">Nucleus</location>
    </subcellularLocation>
</comment>
<keyword evidence="9 15" id="KW-0378">Hydrolase</keyword>
<evidence type="ECO:0000256" key="4">
    <source>
        <dbReference type="ARBA" id="ARBA00014880"/>
    </source>
</evidence>
<evidence type="ECO:0000256" key="10">
    <source>
        <dbReference type="ARBA" id="ARBA00022833"/>
    </source>
</evidence>
<dbReference type="VEuPathDB" id="TriTrypDB:TEOVI_000801400"/>
<dbReference type="PANTHER" id="PTHR10410">
    <property type="entry name" value="EUKARYOTIC TRANSLATION INITIATION FACTOR 3 -RELATED"/>
    <property type="match status" value="1"/>
</dbReference>
<dbReference type="GO" id="GO:0008180">
    <property type="term" value="C:COP9 signalosome"/>
    <property type="evidence" value="ECO:0007669"/>
    <property type="project" value="UniProtKB-KW"/>
</dbReference>
<evidence type="ECO:0000256" key="7">
    <source>
        <dbReference type="ARBA" id="ARBA00022723"/>
    </source>
</evidence>
<keyword evidence="8" id="KW-0736">Signalosome</keyword>
<dbReference type="SMART" id="SM00232">
    <property type="entry name" value="JAB_MPN"/>
    <property type="match status" value="1"/>
</dbReference>
<evidence type="ECO:0000256" key="5">
    <source>
        <dbReference type="ARBA" id="ARBA00022490"/>
    </source>
</evidence>
<keyword evidence="11" id="KW-0482">Metalloprotease</keyword>
<organism evidence="15 16">
    <name type="scientific">Trypanosoma equiperdum</name>
    <dbReference type="NCBI Taxonomy" id="5694"/>
    <lineage>
        <taxon>Eukaryota</taxon>
        <taxon>Discoba</taxon>
        <taxon>Euglenozoa</taxon>
        <taxon>Kinetoplastea</taxon>
        <taxon>Metakinetoplastina</taxon>
        <taxon>Trypanosomatida</taxon>
        <taxon>Trypanosomatidae</taxon>
        <taxon>Trypanosoma</taxon>
    </lineage>
</organism>
<evidence type="ECO:0000256" key="1">
    <source>
        <dbReference type="ARBA" id="ARBA00004123"/>
    </source>
</evidence>
<evidence type="ECO:0000256" key="3">
    <source>
        <dbReference type="ARBA" id="ARBA00006008"/>
    </source>
</evidence>
<dbReference type="CDD" id="cd08069">
    <property type="entry name" value="MPN_RPN11_CSN5"/>
    <property type="match status" value="1"/>
</dbReference>
<reference evidence="15" key="1">
    <citation type="submission" date="2016-09" db="EMBL/GenBank/DDBJ databases">
        <authorList>
            <person name="Hebert L."/>
            <person name="Moumen B."/>
        </authorList>
    </citation>
    <scope>NUCLEOTIDE SEQUENCE [LARGE SCALE GENOMIC DNA]</scope>
    <source>
        <strain evidence="15">OVI</strain>
    </source>
</reference>
<evidence type="ECO:0000256" key="6">
    <source>
        <dbReference type="ARBA" id="ARBA00022670"/>
    </source>
</evidence>
<dbReference type="GO" id="GO:0006508">
    <property type="term" value="P:proteolysis"/>
    <property type="evidence" value="ECO:0007669"/>
    <property type="project" value="UniProtKB-KW"/>
</dbReference>
<dbReference type="InterPro" id="IPR000555">
    <property type="entry name" value="JAMM/MPN+_dom"/>
</dbReference>
<dbReference type="GO" id="GO:0046872">
    <property type="term" value="F:metal ion binding"/>
    <property type="evidence" value="ECO:0007669"/>
    <property type="project" value="UniProtKB-KW"/>
</dbReference>
<dbReference type="RefSeq" id="XP_067078538.1">
    <property type="nucleotide sequence ID" value="XM_067222437.1"/>
</dbReference>
<dbReference type="InterPro" id="IPR037518">
    <property type="entry name" value="MPN"/>
</dbReference>
<dbReference type="InterPro" id="IPR050242">
    <property type="entry name" value="JAMM_MPN+_peptidase_M67A"/>
</dbReference>
<dbReference type="GO" id="GO:0005737">
    <property type="term" value="C:cytoplasm"/>
    <property type="evidence" value="ECO:0007669"/>
    <property type="project" value="UniProtKB-SubCell"/>
</dbReference>
<dbReference type="FunFam" id="3.40.140.10:FF:000203">
    <property type="entry name" value="COP9 signalosome complex subunit 5"/>
    <property type="match status" value="1"/>
</dbReference>
<evidence type="ECO:0000256" key="2">
    <source>
        <dbReference type="ARBA" id="ARBA00004496"/>
    </source>
</evidence>